<name>G3MA72_9CAUD</name>
<dbReference type="GO" id="GO:0006260">
    <property type="term" value="P:DNA replication"/>
    <property type="evidence" value="ECO:0007669"/>
    <property type="project" value="InterPro"/>
</dbReference>
<dbReference type="RefSeq" id="YP_009015634.1">
    <property type="nucleotide sequence ID" value="NC_023719.1"/>
</dbReference>
<evidence type="ECO:0000313" key="3">
    <source>
        <dbReference type="Proteomes" id="UP000009273"/>
    </source>
</evidence>
<dbReference type="GO" id="GO:0008408">
    <property type="term" value="F:3'-5' exonuclease activity"/>
    <property type="evidence" value="ECO:0007669"/>
    <property type="project" value="InterPro"/>
</dbReference>
<evidence type="ECO:0000313" key="2">
    <source>
        <dbReference type="EMBL" id="AEO93590.1"/>
    </source>
</evidence>
<reference evidence="2 3" key="1">
    <citation type="submission" date="2011-09" db="EMBL/GenBank/DDBJ databases">
        <authorList>
            <person name="Pope W.H."/>
            <person name="Pedulla M.L."/>
            <person name="Ford M.E."/>
            <person name="Peebles C.L."/>
            <person name="Hatfull G.H."/>
            <person name="Hendrix R.W."/>
        </authorList>
    </citation>
    <scope>NUCLEOTIDE SEQUENCE [LARGE SCALE GENOMIC DNA]</scope>
    <source>
        <strain evidence="2">G</strain>
    </source>
</reference>
<accession>G3MA72</accession>
<dbReference type="InterPro" id="IPR011708">
    <property type="entry name" value="DNA_pol3_alpha_NTPase_dom"/>
</dbReference>
<dbReference type="InterPro" id="IPR004805">
    <property type="entry name" value="DnaE2/DnaE/PolC"/>
</dbReference>
<dbReference type="EMBL" id="JN638751">
    <property type="protein sequence ID" value="AEO93590.1"/>
    <property type="molecule type" value="Genomic_DNA"/>
</dbReference>
<dbReference type="Pfam" id="PF07733">
    <property type="entry name" value="DNA_pol3_alpha"/>
    <property type="match status" value="1"/>
</dbReference>
<keyword evidence="3" id="KW-1185">Reference proteome</keyword>
<dbReference type="InterPro" id="IPR041931">
    <property type="entry name" value="DNA_pol3_alpha_thumb_dom"/>
</dbReference>
<dbReference type="Proteomes" id="UP000009273">
    <property type="component" value="Segment"/>
</dbReference>
<proteinExistence type="predicted"/>
<dbReference type="PANTHER" id="PTHR32294:SF0">
    <property type="entry name" value="DNA POLYMERASE III SUBUNIT ALPHA"/>
    <property type="match status" value="1"/>
</dbReference>
<gene>
    <name evidence="2" type="primary">331</name>
    <name evidence="2" type="ORF">G_331</name>
</gene>
<evidence type="ECO:0000259" key="1">
    <source>
        <dbReference type="Pfam" id="PF07733"/>
    </source>
</evidence>
<organism evidence="2 3">
    <name type="scientific">Bacillus phage G</name>
    <dbReference type="NCBI Taxonomy" id="2884420"/>
    <lineage>
        <taxon>Viruses</taxon>
        <taxon>Duplodnaviria</taxon>
        <taxon>Heunggongvirae</taxon>
        <taxon>Uroviricota</taxon>
        <taxon>Caudoviricetes</taxon>
        <taxon>Donellivirus</taxon>
        <taxon>Donellivirus gee</taxon>
    </lineage>
</organism>
<sequence>MKYIMERFGQEHTANIATFGRLQTKAVIKDIGKAMNIPFEEVNAFTKLLPSGPGASIHIHEVVDMPEAQFFVNKYPLLFEFAAKLESSPRHVSQHAAGMVVSPPEHPIWSLIPIQKGKEVADGVAGYLTQLEKGPVEALGLDVTWAKYKKVGYMLGSS</sequence>
<dbReference type="OrthoDB" id="11996at10239"/>
<dbReference type="Gene3D" id="1.10.10.1600">
    <property type="entry name" value="Bacterial DNA polymerase III alpha subunit, thumb domain"/>
    <property type="match status" value="1"/>
</dbReference>
<dbReference type="PANTHER" id="PTHR32294">
    <property type="entry name" value="DNA POLYMERASE III SUBUNIT ALPHA"/>
    <property type="match status" value="1"/>
</dbReference>
<dbReference type="KEGG" id="vg:18563546"/>
<feature type="domain" description="Bacterial DNA polymerase III alpha subunit NTPase" evidence="1">
    <location>
        <begin position="1"/>
        <end position="141"/>
    </location>
</feature>
<dbReference type="GeneID" id="18563546"/>
<protein>
    <submittedName>
        <fullName evidence="2">Gp331</fullName>
    </submittedName>
</protein>